<dbReference type="PANTHER" id="PTHR45708">
    <property type="entry name" value="ENDOCHITINASE"/>
    <property type="match status" value="1"/>
</dbReference>
<dbReference type="Gene3D" id="3.20.20.80">
    <property type="entry name" value="Glycosidases"/>
    <property type="match status" value="3"/>
</dbReference>
<keyword evidence="7" id="KW-0119">Carbohydrate metabolism</keyword>
<dbReference type="InterPro" id="IPR017853">
    <property type="entry name" value="GH"/>
</dbReference>
<evidence type="ECO:0000256" key="1">
    <source>
        <dbReference type="ARBA" id="ARBA00000822"/>
    </source>
</evidence>
<evidence type="ECO:0000256" key="8">
    <source>
        <dbReference type="ARBA" id="ARBA00023295"/>
    </source>
</evidence>
<proteinExistence type="inferred from homology"/>
<gene>
    <name evidence="13" type="ORF">ALMOND_2B020940</name>
</gene>
<dbReference type="FunFam" id="3.20.20.80:FF:000015">
    <property type="entry name" value="Acidic endochitinase SE2"/>
    <property type="match status" value="1"/>
</dbReference>
<keyword evidence="9" id="KW-0624">Polysaccharide degradation</keyword>
<keyword evidence="6" id="KW-1015">Disulfide bond</keyword>
<protein>
    <recommendedName>
        <fullName evidence="3">chitinase</fullName>
        <ecNumber evidence="3">3.2.1.14</ecNumber>
    </recommendedName>
</protein>
<evidence type="ECO:0000256" key="2">
    <source>
        <dbReference type="ARBA" id="ARBA00009121"/>
    </source>
</evidence>
<evidence type="ECO:0000256" key="11">
    <source>
        <dbReference type="SAM" id="SignalP"/>
    </source>
</evidence>
<dbReference type="AlphaFoldDB" id="A0A5E4FAU7"/>
<dbReference type="GO" id="GO:0008843">
    <property type="term" value="F:endochitinase activity"/>
    <property type="evidence" value="ECO:0007669"/>
    <property type="project" value="UniProtKB-EC"/>
</dbReference>
<dbReference type="InterPro" id="IPR001579">
    <property type="entry name" value="Glyco_hydro_18_chit_AS"/>
</dbReference>
<evidence type="ECO:0000256" key="9">
    <source>
        <dbReference type="ARBA" id="ARBA00023326"/>
    </source>
</evidence>
<comment type="similarity">
    <text evidence="2">Belongs to the glycosyl hydrolase 18 family. Chitinase class II subfamily.</text>
</comment>
<keyword evidence="11" id="KW-0732">Signal</keyword>
<keyword evidence="4 10" id="KW-0378">Hydrolase</keyword>
<dbReference type="PANTHER" id="PTHR45708:SF67">
    <property type="entry name" value="CHITINASE"/>
    <property type="match status" value="1"/>
</dbReference>
<reference evidence="14" key="1">
    <citation type="journal article" date="2020" name="Plant J.">
        <title>Transposons played a major role in the diversification between the closely related almond and peach genomes: results from the almond genome sequence.</title>
        <authorList>
            <person name="Alioto T."/>
            <person name="Alexiou K.G."/>
            <person name="Bardil A."/>
            <person name="Barteri F."/>
            <person name="Castanera R."/>
            <person name="Cruz F."/>
            <person name="Dhingra A."/>
            <person name="Duval H."/>
            <person name="Fernandez I Marti A."/>
            <person name="Frias L."/>
            <person name="Galan B."/>
            <person name="Garcia J.L."/>
            <person name="Howad W."/>
            <person name="Gomez-Garrido J."/>
            <person name="Gut M."/>
            <person name="Julca I."/>
            <person name="Morata J."/>
            <person name="Puigdomenech P."/>
            <person name="Ribeca P."/>
            <person name="Rubio Cabetas M.J."/>
            <person name="Vlasova A."/>
            <person name="Wirthensohn M."/>
            <person name="Garcia-Mas J."/>
            <person name="Gabaldon T."/>
            <person name="Casacuberta J.M."/>
            <person name="Arus P."/>
        </authorList>
    </citation>
    <scope>NUCLEOTIDE SEQUENCE [LARGE SCALE GENOMIC DNA]</scope>
    <source>
        <strain evidence="14">cv. Texas</strain>
    </source>
</reference>
<evidence type="ECO:0000256" key="6">
    <source>
        <dbReference type="ARBA" id="ARBA00023157"/>
    </source>
</evidence>
<dbReference type="EMBL" id="CABIKO010000073">
    <property type="protein sequence ID" value="VVA23701.1"/>
    <property type="molecule type" value="Genomic_DNA"/>
</dbReference>
<dbReference type="Gramene" id="VVA23701">
    <property type="protein sequence ID" value="VVA23701"/>
    <property type="gene ID" value="Prudul26B020940"/>
</dbReference>
<dbReference type="PROSITE" id="PS01095">
    <property type="entry name" value="GH18_1"/>
    <property type="match status" value="2"/>
</dbReference>
<keyword evidence="5" id="KW-0146">Chitin degradation</keyword>
<sequence>MAAFFTKFCSQAAIVFLLVLPSLVSKSDAGSIVVYWGQNGGEGTLTETCNTGRYQIVNIGFLSKFGRGQAPEINLAGHCNPKSNGCHRASIGIKNCQRKGIKVLLSIGGGFGSYGLSSENDAKNVANYIWNNFLGGRSNSRPLGDAILDGVDFDIEKGGPHYVTLARMLAAHSTRGRKVYLSAAPQCPFPDQHLNAALSTGLFDYVWVQFYNNPQCEFSSRNPNAFKRSWNRWTSSIRAKIFVGLPASRAVAGSGFVPANDLINEVLPFVKRSPKYGGVMLYDKFNDDKSGYSPKIRGRVAGNYGLSYEADANSVADYLWNNFLRGKSKSRPLGTAVLDGIDFDIEKGGPHYDTLARSALSTGLFNCVWVQFYNNPQCEFTSSNPNAFQNSWNRWTSSIKAGQFFIGLPASRAAAGSGFVRSNDLINKALPFVKRSPKYGGLMLYDKLNDDKSGYSSKIKGKV</sequence>
<feature type="chain" id="PRO_5022741763" description="chitinase" evidence="11">
    <location>
        <begin position="30"/>
        <end position="463"/>
    </location>
</feature>
<accession>A0A5E4FAU7</accession>
<dbReference type="Pfam" id="PF00704">
    <property type="entry name" value="Glyco_hydro_18"/>
    <property type="match status" value="1"/>
</dbReference>
<dbReference type="InterPro" id="IPR050542">
    <property type="entry name" value="Glycosyl_Hydrlase18_Chitinase"/>
</dbReference>
<evidence type="ECO:0000259" key="12">
    <source>
        <dbReference type="PROSITE" id="PS51910"/>
    </source>
</evidence>
<dbReference type="PROSITE" id="PS51910">
    <property type="entry name" value="GH18_2"/>
    <property type="match status" value="1"/>
</dbReference>
<evidence type="ECO:0000256" key="4">
    <source>
        <dbReference type="ARBA" id="ARBA00022801"/>
    </source>
</evidence>
<dbReference type="Proteomes" id="UP000327085">
    <property type="component" value="Chromosome 2"/>
</dbReference>
<dbReference type="InterPro" id="IPR045321">
    <property type="entry name" value="Cts1-like"/>
</dbReference>
<evidence type="ECO:0000313" key="13">
    <source>
        <dbReference type="EMBL" id="VVA23701.1"/>
    </source>
</evidence>
<dbReference type="GO" id="GO:0005576">
    <property type="term" value="C:extracellular region"/>
    <property type="evidence" value="ECO:0007669"/>
    <property type="project" value="TreeGrafter"/>
</dbReference>
<feature type="signal peptide" evidence="11">
    <location>
        <begin position="1"/>
        <end position="29"/>
    </location>
</feature>
<dbReference type="InterPro" id="IPR001223">
    <property type="entry name" value="Glyco_hydro18_cat"/>
</dbReference>
<dbReference type="GO" id="GO:0000272">
    <property type="term" value="P:polysaccharide catabolic process"/>
    <property type="evidence" value="ECO:0007669"/>
    <property type="project" value="UniProtKB-KW"/>
</dbReference>
<dbReference type="SUPFAM" id="SSF51445">
    <property type="entry name" value="(Trans)glycosidases"/>
    <property type="match status" value="2"/>
</dbReference>
<evidence type="ECO:0000313" key="14">
    <source>
        <dbReference type="Proteomes" id="UP000327085"/>
    </source>
</evidence>
<evidence type="ECO:0000256" key="5">
    <source>
        <dbReference type="ARBA" id="ARBA00023024"/>
    </source>
</evidence>
<dbReference type="OMA" id="CHRASIG"/>
<name>A0A5E4FAU7_PRUDU</name>
<dbReference type="InParanoid" id="A0A5E4FAU7"/>
<dbReference type="GO" id="GO:0006032">
    <property type="term" value="P:chitin catabolic process"/>
    <property type="evidence" value="ECO:0007669"/>
    <property type="project" value="UniProtKB-KW"/>
</dbReference>
<evidence type="ECO:0000256" key="10">
    <source>
        <dbReference type="RuleBase" id="RU000489"/>
    </source>
</evidence>
<keyword evidence="8 10" id="KW-0326">Glycosidase</keyword>
<dbReference type="EC" id="3.2.1.14" evidence="3"/>
<evidence type="ECO:0000256" key="3">
    <source>
        <dbReference type="ARBA" id="ARBA00012729"/>
    </source>
</evidence>
<evidence type="ECO:0000256" key="7">
    <source>
        <dbReference type="ARBA" id="ARBA00023277"/>
    </source>
</evidence>
<comment type="catalytic activity">
    <reaction evidence="1">
        <text>Random endo-hydrolysis of N-acetyl-beta-D-glucosaminide (1-&gt;4)-beta-linkages in chitin and chitodextrins.</text>
        <dbReference type="EC" id="3.2.1.14"/>
    </reaction>
</comment>
<dbReference type="CDD" id="cd02877">
    <property type="entry name" value="GH18_hevamine_XipI_class_III"/>
    <property type="match status" value="1"/>
</dbReference>
<feature type="domain" description="GH18" evidence="12">
    <location>
        <begin position="30"/>
        <end position="303"/>
    </location>
</feature>
<organism evidence="13 14">
    <name type="scientific">Prunus dulcis</name>
    <name type="common">Almond</name>
    <name type="synonym">Amygdalus dulcis</name>
    <dbReference type="NCBI Taxonomy" id="3755"/>
    <lineage>
        <taxon>Eukaryota</taxon>
        <taxon>Viridiplantae</taxon>
        <taxon>Streptophyta</taxon>
        <taxon>Embryophyta</taxon>
        <taxon>Tracheophyta</taxon>
        <taxon>Spermatophyta</taxon>
        <taxon>Magnoliopsida</taxon>
        <taxon>eudicotyledons</taxon>
        <taxon>Gunneridae</taxon>
        <taxon>Pentapetalae</taxon>
        <taxon>rosids</taxon>
        <taxon>fabids</taxon>
        <taxon>Rosales</taxon>
        <taxon>Rosaceae</taxon>
        <taxon>Amygdaloideae</taxon>
        <taxon>Amygdaleae</taxon>
        <taxon>Prunus</taxon>
    </lineage>
</organism>